<keyword evidence="9" id="KW-0472">Membrane</keyword>
<keyword evidence="5" id="KW-0272">Extracellular matrix</keyword>
<evidence type="ECO:0000256" key="6">
    <source>
        <dbReference type="ARBA" id="ARBA00022687"/>
    </source>
</evidence>
<dbReference type="PRINTS" id="PR01349">
    <property type="entry name" value="WNTPROTEIN"/>
</dbReference>
<dbReference type="GO" id="GO:0060070">
    <property type="term" value="P:canonical Wnt signaling pathway"/>
    <property type="evidence" value="ECO:0007669"/>
    <property type="project" value="TreeGrafter"/>
</dbReference>
<evidence type="ECO:0000256" key="5">
    <source>
        <dbReference type="ARBA" id="ARBA00022530"/>
    </source>
</evidence>
<evidence type="ECO:0000256" key="3">
    <source>
        <dbReference type="ARBA" id="ARBA00022473"/>
    </source>
</evidence>
<comment type="subcellular location">
    <subcellularLocation>
        <location evidence="1 8">Secreted</location>
        <location evidence="1 8">Extracellular space</location>
        <location evidence="1 8">Extracellular matrix</location>
    </subcellularLocation>
</comment>
<dbReference type="GO" id="GO:0045165">
    <property type="term" value="P:cell fate commitment"/>
    <property type="evidence" value="ECO:0007669"/>
    <property type="project" value="TreeGrafter"/>
</dbReference>
<keyword evidence="3 8" id="KW-0217">Developmental protein</keyword>
<dbReference type="InterPro" id="IPR005817">
    <property type="entry name" value="Wnt"/>
</dbReference>
<dbReference type="AlphaFoldDB" id="A0A482WNN9"/>
<dbReference type="GO" id="GO:0030182">
    <property type="term" value="P:neuron differentiation"/>
    <property type="evidence" value="ECO:0007669"/>
    <property type="project" value="TreeGrafter"/>
</dbReference>
<dbReference type="STRING" id="195883.A0A482WNN9"/>
<dbReference type="GO" id="GO:0005615">
    <property type="term" value="C:extracellular space"/>
    <property type="evidence" value="ECO:0007669"/>
    <property type="project" value="TreeGrafter"/>
</dbReference>
<reference evidence="10 11" key="1">
    <citation type="journal article" date="2017" name="Gigascience">
        <title>Genome sequence of the small brown planthopper, Laodelphax striatellus.</title>
        <authorList>
            <person name="Zhu J."/>
            <person name="Jiang F."/>
            <person name="Wang X."/>
            <person name="Yang P."/>
            <person name="Bao Y."/>
            <person name="Zhao W."/>
            <person name="Wang W."/>
            <person name="Lu H."/>
            <person name="Wang Q."/>
            <person name="Cui N."/>
            <person name="Li J."/>
            <person name="Chen X."/>
            <person name="Luo L."/>
            <person name="Yu J."/>
            <person name="Kang L."/>
            <person name="Cui F."/>
        </authorList>
    </citation>
    <scope>NUCLEOTIDE SEQUENCE [LARGE SCALE GENOMIC DNA]</scope>
    <source>
        <strain evidence="10">Lst14</strain>
    </source>
</reference>
<dbReference type="InParanoid" id="A0A482WNN9"/>
<evidence type="ECO:0000256" key="8">
    <source>
        <dbReference type="RuleBase" id="RU003500"/>
    </source>
</evidence>
<dbReference type="Pfam" id="PF00110">
    <property type="entry name" value="wnt"/>
    <property type="match status" value="1"/>
</dbReference>
<evidence type="ECO:0000256" key="2">
    <source>
        <dbReference type="ARBA" id="ARBA00005683"/>
    </source>
</evidence>
<keyword evidence="4" id="KW-0964">Secreted</keyword>
<feature type="transmembrane region" description="Helical" evidence="9">
    <location>
        <begin position="6"/>
        <end position="27"/>
    </location>
</feature>
<comment type="similarity">
    <text evidence="2 8">Belongs to the Wnt family.</text>
</comment>
<name>A0A482WNN9_LAOST</name>
<dbReference type="GO" id="GO:0005125">
    <property type="term" value="F:cytokine activity"/>
    <property type="evidence" value="ECO:0007669"/>
    <property type="project" value="TreeGrafter"/>
</dbReference>
<evidence type="ECO:0000256" key="9">
    <source>
        <dbReference type="SAM" id="Phobius"/>
    </source>
</evidence>
<dbReference type="PANTHER" id="PTHR12027:SF97">
    <property type="entry name" value="PROTEIN WNT-4"/>
    <property type="match status" value="1"/>
</dbReference>
<dbReference type="PANTHER" id="PTHR12027">
    <property type="entry name" value="WNT RELATED"/>
    <property type="match status" value="1"/>
</dbReference>
<keyword evidence="6 8" id="KW-0879">Wnt signaling pathway</keyword>
<dbReference type="OrthoDB" id="5945655at2759"/>
<evidence type="ECO:0000256" key="7">
    <source>
        <dbReference type="ARBA" id="ARBA00023157"/>
    </source>
</evidence>
<keyword evidence="7" id="KW-1015">Disulfide bond</keyword>
<proteinExistence type="inferred from homology"/>
<evidence type="ECO:0000313" key="11">
    <source>
        <dbReference type="Proteomes" id="UP000291343"/>
    </source>
</evidence>
<keyword evidence="9" id="KW-0812">Transmembrane</keyword>
<accession>A0A482WNN9</accession>
<dbReference type="SMR" id="A0A482WNN9"/>
<dbReference type="SMART" id="SM00097">
    <property type="entry name" value="WNT1"/>
    <property type="match status" value="1"/>
</dbReference>
<evidence type="ECO:0000256" key="4">
    <source>
        <dbReference type="ARBA" id="ARBA00022525"/>
    </source>
</evidence>
<comment type="caution">
    <text evidence="10">The sequence shown here is derived from an EMBL/GenBank/DDBJ whole genome shotgun (WGS) entry which is preliminary data.</text>
</comment>
<dbReference type="GO" id="GO:0005109">
    <property type="term" value="F:frizzled binding"/>
    <property type="evidence" value="ECO:0007669"/>
    <property type="project" value="TreeGrafter"/>
</dbReference>
<comment type="function">
    <text evidence="8">Ligand for members of the frizzled family of seven transmembrane receptors.</text>
</comment>
<keyword evidence="9" id="KW-1133">Transmembrane helix</keyword>
<sequence>MDLCKVCVLLVFFMSELIYIGSCLSGLRLKRNSMDRDSTVLLKTVAAAFDNRTAAAAAAGGHWPCGMRVFSQRQRHLCHAQPGLAAVLEDAAKLAVANCQRVFRYSHWNCVLPKHILHTNTVYRETAFLHALLAASLSDRISNACNSGELKQCKCIPAEKLLQQGKDSNGYYVFHRGGRVPCSAYSTRFVRRFLHIYQSSSNQITRIHRDNAIIGLKEYLKNLKRFCINKMDECVTPESRNCIRRICWLRPGKFTDVVDKLKEHYHRAHQKDISNDLMRQQPEKEGQKYYSNMQFIQDSPDYCDETHGLTCENELNCMRSCCGRGYKTQTISKVYPCRCQWNNKSENYNLVCKNCVSEIRVYKCN</sequence>
<gene>
    <name evidence="10" type="ORF">LSTR_LSTR009414</name>
</gene>
<keyword evidence="11" id="KW-1185">Reference proteome</keyword>
<protein>
    <recommendedName>
        <fullName evidence="8">Protein Wnt</fullName>
    </recommendedName>
</protein>
<dbReference type="EMBL" id="QKKF02029610">
    <property type="protein sequence ID" value="RZF35108.1"/>
    <property type="molecule type" value="Genomic_DNA"/>
</dbReference>
<dbReference type="Proteomes" id="UP000291343">
    <property type="component" value="Unassembled WGS sequence"/>
</dbReference>
<organism evidence="10 11">
    <name type="scientific">Laodelphax striatellus</name>
    <name type="common">Small brown planthopper</name>
    <name type="synonym">Delphax striatella</name>
    <dbReference type="NCBI Taxonomy" id="195883"/>
    <lineage>
        <taxon>Eukaryota</taxon>
        <taxon>Metazoa</taxon>
        <taxon>Ecdysozoa</taxon>
        <taxon>Arthropoda</taxon>
        <taxon>Hexapoda</taxon>
        <taxon>Insecta</taxon>
        <taxon>Pterygota</taxon>
        <taxon>Neoptera</taxon>
        <taxon>Paraneoptera</taxon>
        <taxon>Hemiptera</taxon>
        <taxon>Auchenorrhyncha</taxon>
        <taxon>Fulgoroidea</taxon>
        <taxon>Delphacidae</taxon>
        <taxon>Criomorphinae</taxon>
        <taxon>Laodelphax</taxon>
    </lineage>
</organism>
<evidence type="ECO:0000256" key="1">
    <source>
        <dbReference type="ARBA" id="ARBA00004498"/>
    </source>
</evidence>
<evidence type="ECO:0000313" key="10">
    <source>
        <dbReference type="EMBL" id="RZF35108.1"/>
    </source>
</evidence>